<dbReference type="PANTHER" id="PTHR30329">
    <property type="entry name" value="STATOR ELEMENT OF FLAGELLAR MOTOR COMPLEX"/>
    <property type="match status" value="1"/>
</dbReference>
<evidence type="ECO:0000256" key="3">
    <source>
        <dbReference type="ARBA" id="ARBA00023237"/>
    </source>
</evidence>
<evidence type="ECO:0000313" key="7">
    <source>
        <dbReference type="EMBL" id="PQP11419.1"/>
    </source>
</evidence>
<dbReference type="InterPro" id="IPR036737">
    <property type="entry name" value="OmpA-like_sf"/>
</dbReference>
<evidence type="ECO:0000256" key="5">
    <source>
        <dbReference type="SAM" id="SignalP"/>
    </source>
</evidence>
<keyword evidence="3" id="KW-0998">Cell outer membrane</keyword>
<protein>
    <submittedName>
        <fullName evidence="7">OmpA family protein</fullName>
    </submittedName>
</protein>
<dbReference type="PRINTS" id="PR01021">
    <property type="entry name" value="OMPADOMAIN"/>
</dbReference>
<dbReference type="PANTHER" id="PTHR30329:SF21">
    <property type="entry name" value="LIPOPROTEIN YIAD-RELATED"/>
    <property type="match status" value="1"/>
</dbReference>
<evidence type="ECO:0000256" key="1">
    <source>
        <dbReference type="ARBA" id="ARBA00004442"/>
    </source>
</evidence>
<dbReference type="Proteomes" id="UP000238206">
    <property type="component" value="Unassembled WGS sequence"/>
</dbReference>
<feature type="signal peptide" evidence="5">
    <location>
        <begin position="1"/>
        <end position="25"/>
    </location>
</feature>
<dbReference type="SUPFAM" id="SSF103088">
    <property type="entry name" value="OmpA-like"/>
    <property type="match status" value="1"/>
</dbReference>
<proteinExistence type="predicted"/>
<dbReference type="CDD" id="cd07185">
    <property type="entry name" value="OmpA_C-like"/>
    <property type="match status" value="1"/>
</dbReference>
<evidence type="ECO:0000256" key="2">
    <source>
        <dbReference type="ARBA" id="ARBA00023136"/>
    </source>
</evidence>
<dbReference type="InterPro" id="IPR050330">
    <property type="entry name" value="Bact_OuterMem_StrucFunc"/>
</dbReference>
<keyword evidence="2 4" id="KW-0472">Membrane</keyword>
<dbReference type="EMBL" id="PUIQ01000058">
    <property type="protein sequence ID" value="PQP11419.1"/>
    <property type="molecule type" value="Genomic_DNA"/>
</dbReference>
<dbReference type="Pfam" id="PF00691">
    <property type="entry name" value="OmpA"/>
    <property type="match status" value="1"/>
</dbReference>
<sequence>MKKNVRVLGLTMLVAALAGCGTTTAELDREHEKALNDAVGIEVNTTDQGVQVKLPESALFDFGKSDLRTDAVAVLERSVALLQRSDKPIEVDGYTDNVGTREYNQALSEARANTVAKALIARGVDSTRVTARGFAFDHPVADNSTEEGRALNRRTEVMVTGEALETLMGPAP</sequence>
<name>A0A2S8I9Q8_BURCE</name>
<reference evidence="7 8" key="1">
    <citation type="submission" date="2018-02" db="EMBL/GenBank/DDBJ databases">
        <title>Draft genome sequencing of Burkholderia cepacia Y14-15.</title>
        <authorList>
            <person name="Zheng B.-X."/>
        </authorList>
    </citation>
    <scope>NUCLEOTIDE SEQUENCE [LARGE SCALE GENOMIC DNA]</scope>
    <source>
        <strain evidence="7 8">Y14-15</strain>
    </source>
</reference>
<keyword evidence="5" id="KW-0732">Signal</keyword>
<dbReference type="AlphaFoldDB" id="A0A2S8I9Q8"/>
<evidence type="ECO:0000259" key="6">
    <source>
        <dbReference type="PROSITE" id="PS51123"/>
    </source>
</evidence>
<accession>A0A2S8I9Q8</accession>
<dbReference type="PROSITE" id="PS51257">
    <property type="entry name" value="PROKAR_LIPOPROTEIN"/>
    <property type="match status" value="1"/>
</dbReference>
<gene>
    <name evidence="7" type="ORF">C5615_32145</name>
</gene>
<comment type="caution">
    <text evidence="7">The sequence shown here is derived from an EMBL/GenBank/DDBJ whole genome shotgun (WGS) entry which is preliminary data.</text>
</comment>
<dbReference type="Gene3D" id="3.30.1330.60">
    <property type="entry name" value="OmpA-like domain"/>
    <property type="match status" value="1"/>
</dbReference>
<evidence type="ECO:0000256" key="4">
    <source>
        <dbReference type="PROSITE-ProRule" id="PRU00473"/>
    </source>
</evidence>
<dbReference type="InterPro" id="IPR006665">
    <property type="entry name" value="OmpA-like"/>
</dbReference>
<feature type="chain" id="PRO_5015748811" evidence="5">
    <location>
        <begin position="26"/>
        <end position="172"/>
    </location>
</feature>
<evidence type="ECO:0000313" key="8">
    <source>
        <dbReference type="Proteomes" id="UP000238206"/>
    </source>
</evidence>
<dbReference type="PROSITE" id="PS51123">
    <property type="entry name" value="OMPA_2"/>
    <property type="match status" value="1"/>
</dbReference>
<dbReference type="RefSeq" id="WP_105393147.1">
    <property type="nucleotide sequence ID" value="NZ_PUIQ01000058.1"/>
</dbReference>
<dbReference type="InterPro" id="IPR006664">
    <property type="entry name" value="OMP_bac"/>
</dbReference>
<dbReference type="GO" id="GO:0009279">
    <property type="term" value="C:cell outer membrane"/>
    <property type="evidence" value="ECO:0007669"/>
    <property type="project" value="UniProtKB-SubCell"/>
</dbReference>
<feature type="domain" description="OmpA-like" evidence="6">
    <location>
        <begin position="47"/>
        <end position="163"/>
    </location>
</feature>
<comment type="subcellular location">
    <subcellularLocation>
        <location evidence="1">Cell outer membrane</location>
    </subcellularLocation>
</comment>
<organism evidence="7 8">
    <name type="scientific">Burkholderia cepacia</name>
    <name type="common">Pseudomonas cepacia</name>
    <dbReference type="NCBI Taxonomy" id="292"/>
    <lineage>
        <taxon>Bacteria</taxon>
        <taxon>Pseudomonadati</taxon>
        <taxon>Pseudomonadota</taxon>
        <taxon>Betaproteobacteria</taxon>
        <taxon>Burkholderiales</taxon>
        <taxon>Burkholderiaceae</taxon>
        <taxon>Burkholderia</taxon>
        <taxon>Burkholderia cepacia complex</taxon>
    </lineage>
</organism>